<reference evidence="1" key="1">
    <citation type="journal article" date="2021" name="Nat. Commun.">
        <title>Genetic determinants of endophytism in the Arabidopsis root mycobiome.</title>
        <authorList>
            <person name="Mesny F."/>
            <person name="Miyauchi S."/>
            <person name="Thiergart T."/>
            <person name="Pickel B."/>
            <person name="Atanasova L."/>
            <person name="Karlsson M."/>
            <person name="Huettel B."/>
            <person name="Barry K.W."/>
            <person name="Haridas S."/>
            <person name="Chen C."/>
            <person name="Bauer D."/>
            <person name="Andreopoulos W."/>
            <person name="Pangilinan J."/>
            <person name="LaButti K."/>
            <person name="Riley R."/>
            <person name="Lipzen A."/>
            <person name="Clum A."/>
            <person name="Drula E."/>
            <person name="Henrissat B."/>
            <person name="Kohler A."/>
            <person name="Grigoriev I.V."/>
            <person name="Martin F.M."/>
            <person name="Hacquard S."/>
        </authorList>
    </citation>
    <scope>NUCLEOTIDE SEQUENCE</scope>
    <source>
        <strain evidence="1">MPI-CAGE-CH-0230</strain>
    </source>
</reference>
<dbReference type="AlphaFoldDB" id="A0A9P8XWE9"/>
<name>A0A9P8XWE9_9PEZI</name>
<dbReference type="OrthoDB" id="4771457at2759"/>
<dbReference type="Proteomes" id="UP000756346">
    <property type="component" value="Unassembled WGS sequence"/>
</dbReference>
<dbReference type="GeneID" id="70185127"/>
<evidence type="ECO:0000313" key="2">
    <source>
        <dbReference type="Proteomes" id="UP000756346"/>
    </source>
</evidence>
<accession>A0A9P8XWE9</accession>
<organism evidence="1 2">
    <name type="scientific">Microdochium trichocladiopsis</name>
    <dbReference type="NCBI Taxonomy" id="1682393"/>
    <lineage>
        <taxon>Eukaryota</taxon>
        <taxon>Fungi</taxon>
        <taxon>Dikarya</taxon>
        <taxon>Ascomycota</taxon>
        <taxon>Pezizomycotina</taxon>
        <taxon>Sordariomycetes</taxon>
        <taxon>Xylariomycetidae</taxon>
        <taxon>Xylariales</taxon>
        <taxon>Microdochiaceae</taxon>
        <taxon>Microdochium</taxon>
    </lineage>
</organism>
<comment type="caution">
    <text evidence="1">The sequence shown here is derived from an EMBL/GenBank/DDBJ whole genome shotgun (WGS) entry which is preliminary data.</text>
</comment>
<keyword evidence="2" id="KW-1185">Reference proteome</keyword>
<dbReference type="EMBL" id="JAGTJQ010000011">
    <property type="protein sequence ID" value="KAH7018561.1"/>
    <property type="molecule type" value="Genomic_DNA"/>
</dbReference>
<sequence length="339" mass="38644">MIRQARLFSRPSSWAQSASWRCHSSSQLTRASFSSRASSAAPQHIQISSTTSQQRAVRHRASTLLRQSPSARRAFHYNPQPYQPHPQPGKSWLKVLRDMALGSLLTIVLSTAYDYYEERQYMQKYKAEEEWAEDLRVQLAREFDEARSTPVDDSDAGAANRDFERQRKLRELTFALPPRVAGERAAEEAGWLPGFPYGDELHGKERVPAEETKMYITKDDYGGISSVLIAVNVDVDQQQDAPSADHAYYTPPTFAPAVDSGLDERRVRPSEWEDAGGTVLGELVARVRMQKDLWKRQGRLSQVEEDYLLVVLYLRNRTWMFLLDRGEVQPLSGIVNILK</sequence>
<proteinExistence type="predicted"/>
<gene>
    <name evidence="1" type="ORF">B0I36DRAFT_336211</name>
</gene>
<dbReference type="RefSeq" id="XP_046006828.1">
    <property type="nucleotide sequence ID" value="XM_046155581.1"/>
</dbReference>
<evidence type="ECO:0000313" key="1">
    <source>
        <dbReference type="EMBL" id="KAH7018561.1"/>
    </source>
</evidence>
<protein>
    <submittedName>
        <fullName evidence="1">Uncharacterized protein</fullName>
    </submittedName>
</protein>